<name>A0A8S3CA76_9BILA</name>
<evidence type="ECO:0000313" key="1">
    <source>
        <dbReference type="EMBL" id="CAF4874691.1"/>
    </source>
</evidence>
<protein>
    <submittedName>
        <fullName evidence="1">Uncharacterized protein</fullName>
    </submittedName>
</protein>
<evidence type="ECO:0000313" key="2">
    <source>
        <dbReference type="Proteomes" id="UP000676336"/>
    </source>
</evidence>
<dbReference type="EMBL" id="CAJOBI010167223">
    <property type="protein sequence ID" value="CAF4874691.1"/>
    <property type="molecule type" value="Genomic_DNA"/>
</dbReference>
<organism evidence="1 2">
    <name type="scientific">Rotaria magnacalcarata</name>
    <dbReference type="NCBI Taxonomy" id="392030"/>
    <lineage>
        <taxon>Eukaryota</taxon>
        <taxon>Metazoa</taxon>
        <taxon>Spiralia</taxon>
        <taxon>Gnathifera</taxon>
        <taxon>Rotifera</taxon>
        <taxon>Eurotatoria</taxon>
        <taxon>Bdelloidea</taxon>
        <taxon>Philodinida</taxon>
        <taxon>Philodinidae</taxon>
        <taxon>Rotaria</taxon>
    </lineage>
</organism>
<feature type="non-terminal residue" evidence="1">
    <location>
        <position position="1"/>
    </location>
</feature>
<gene>
    <name evidence="1" type="ORF">SMN809_LOCUS50522</name>
</gene>
<sequence length="134" mass="16091">MIGDHRWIENILRKRIPEPYRTPLKYIIRLLCFTSNLHILHFDTFGFHNNSLDLARQNYAFEYVCKRNQIKSLILHGQCSLHELEFMVNLFSQLKCFETGMNRTEIKQIIRFLLSKTNYKTQNLFYSCITNTPK</sequence>
<dbReference type="Proteomes" id="UP000676336">
    <property type="component" value="Unassembled WGS sequence"/>
</dbReference>
<accession>A0A8S3CA76</accession>
<proteinExistence type="predicted"/>
<reference evidence="1" key="1">
    <citation type="submission" date="2021-02" db="EMBL/GenBank/DDBJ databases">
        <authorList>
            <person name="Nowell W R."/>
        </authorList>
    </citation>
    <scope>NUCLEOTIDE SEQUENCE</scope>
</reference>
<dbReference type="AlphaFoldDB" id="A0A8S3CA76"/>
<comment type="caution">
    <text evidence="1">The sequence shown here is derived from an EMBL/GenBank/DDBJ whole genome shotgun (WGS) entry which is preliminary data.</text>
</comment>